<keyword evidence="1" id="KW-0732">Signal</keyword>
<reference evidence="3 4" key="1">
    <citation type="journal article" date="2024" name="Front Chem Biol">
        <title>Unveiling the potential of Daldinia eschscholtzii MFLUCC 19-0629 through bioactivity and bioinformatics studies for enhanced sustainable agriculture production.</title>
        <authorList>
            <person name="Brooks S."/>
            <person name="Weaver J.A."/>
            <person name="Klomchit A."/>
            <person name="Alharthi S.A."/>
            <person name="Onlamun T."/>
            <person name="Nurani R."/>
            <person name="Vong T.K."/>
            <person name="Alberti F."/>
            <person name="Greco C."/>
        </authorList>
    </citation>
    <scope>NUCLEOTIDE SEQUENCE [LARGE SCALE GENOMIC DNA]</scope>
    <source>
        <strain evidence="3">MFLUCC 19-0629</strain>
    </source>
</reference>
<protein>
    <recommendedName>
        <fullName evidence="2">Heterokaryon incompatibility domain-containing protein</fullName>
    </recommendedName>
</protein>
<feature type="chain" id="PRO_5043421942" description="Heterokaryon incompatibility domain-containing protein" evidence="1">
    <location>
        <begin position="18"/>
        <end position="383"/>
    </location>
</feature>
<dbReference type="PANTHER" id="PTHR33112">
    <property type="entry name" value="DOMAIN PROTEIN, PUTATIVE-RELATED"/>
    <property type="match status" value="1"/>
</dbReference>
<evidence type="ECO:0000313" key="3">
    <source>
        <dbReference type="EMBL" id="KAK6953637.1"/>
    </source>
</evidence>
<dbReference type="Pfam" id="PF06985">
    <property type="entry name" value="HET"/>
    <property type="match status" value="1"/>
</dbReference>
<gene>
    <name evidence="3" type="ORF">Daesc_005942</name>
</gene>
<organism evidence="3 4">
    <name type="scientific">Daldinia eschscholtzii</name>
    <dbReference type="NCBI Taxonomy" id="292717"/>
    <lineage>
        <taxon>Eukaryota</taxon>
        <taxon>Fungi</taxon>
        <taxon>Dikarya</taxon>
        <taxon>Ascomycota</taxon>
        <taxon>Pezizomycotina</taxon>
        <taxon>Sordariomycetes</taxon>
        <taxon>Xylariomycetidae</taxon>
        <taxon>Xylariales</taxon>
        <taxon>Hypoxylaceae</taxon>
        <taxon>Daldinia</taxon>
    </lineage>
</organism>
<dbReference type="InterPro" id="IPR010730">
    <property type="entry name" value="HET"/>
</dbReference>
<comment type="caution">
    <text evidence="3">The sequence shown here is derived from an EMBL/GenBank/DDBJ whole genome shotgun (WGS) entry which is preliminary data.</text>
</comment>
<dbReference type="EMBL" id="JBANMG010000005">
    <property type="protein sequence ID" value="KAK6953637.1"/>
    <property type="molecule type" value="Genomic_DNA"/>
</dbReference>
<evidence type="ECO:0000259" key="2">
    <source>
        <dbReference type="Pfam" id="PF06985"/>
    </source>
</evidence>
<feature type="signal peptide" evidence="1">
    <location>
        <begin position="1"/>
        <end position="17"/>
    </location>
</feature>
<dbReference type="PANTHER" id="PTHR33112:SF14">
    <property type="entry name" value="HETEROKARYON INCOMPATIBILITY DOMAIN-CONTAINING PROTEIN"/>
    <property type="match status" value="1"/>
</dbReference>
<dbReference type="AlphaFoldDB" id="A0AAX6MML2"/>
<dbReference type="Proteomes" id="UP001369815">
    <property type="component" value="Unassembled WGS sequence"/>
</dbReference>
<evidence type="ECO:0000256" key="1">
    <source>
        <dbReference type="SAM" id="SignalP"/>
    </source>
</evidence>
<sequence>MVTHSLGLSYLWIDALCIIQDDPEDKRREISQMCTIYQNAFVTIAAATSTSVRESFLNNSKVLNTRHATCTVPFTRGRGLESRDSITISPVYAHKTDVFPLNKRGWTFQEALLPPRLLVFGDLEPFVRCRTRNVMKRSWSAIDYELSTVYPRRIIDSVARSQAEESGLIVDTKGSDLDSIWRELVEQYTLRQLSYSDDRPLAISGVVDFLSNTFRDKCHFGVWESSPVTGLLWKTVPLEEERRSVVNLPTWSWMSITGPVDLDCVVYFDRPEALVKWDDDPSYSRLLISCMVLRGEDVHARMEGIGSRVLIDSWSDFSEGSAEYRFLPEEQCSFLVLARETNGHFLALVAACYGDNVYHRCGVAELNIPSHWQLGPREQIVLV</sequence>
<accession>A0AAX6MML2</accession>
<proteinExistence type="predicted"/>
<keyword evidence="4" id="KW-1185">Reference proteome</keyword>
<feature type="domain" description="Heterokaryon incompatibility" evidence="2">
    <location>
        <begin position="2"/>
        <end position="110"/>
    </location>
</feature>
<evidence type="ECO:0000313" key="4">
    <source>
        <dbReference type="Proteomes" id="UP001369815"/>
    </source>
</evidence>
<name>A0AAX6MML2_9PEZI</name>